<dbReference type="InterPro" id="IPR019775">
    <property type="entry name" value="WD40_repeat_CS"/>
</dbReference>
<feature type="repeat" description="WD" evidence="3">
    <location>
        <begin position="858"/>
        <end position="899"/>
    </location>
</feature>
<organism evidence="5">
    <name type="scientific">Athelia psychrophila</name>
    <dbReference type="NCBI Taxonomy" id="1759441"/>
    <lineage>
        <taxon>Eukaryota</taxon>
        <taxon>Fungi</taxon>
        <taxon>Dikarya</taxon>
        <taxon>Basidiomycota</taxon>
        <taxon>Agaricomycotina</taxon>
        <taxon>Agaricomycetes</taxon>
        <taxon>Agaricomycetidae</taxon>
        <taxon>Atheliales</taxon>
        <taxon>Atheliaceae</taxon>
        <taxon>Athelia</taxon>
    </lineage>
</organism>
<reference evidence="5" key="1">
    <citation type="journal article" date="2016" name="Mol. Biol. Evol.">
        <title>Comparative Genomics of Early-Diverging Mushroom-Forming Fungi Provides Insights into the Origins of Lignocellulose Decay Capabilities.</title>
        <authorList>
            <person name="Nagy L.G."/>
            <person name="Riley R."/>
            <person name="Tritt A."/>
            <person name="Adam C."/>
            <person name="Daum C."/>
            <person name="Floudas D."/>
            <person name="Sun H."/>
            <person name="Yadav J.S."/>
            <person name="Pangilinan J."/>
            <person name="Larsson K.H."/>
            <person name="Matsuura K."/>
            <person name="Barry K."/>
            <person name="Labutti K."/>
            <person name="Kuo R."/>
            <person name="Ohm R.A."/>
            <person name="Bhattacharya S.S."/>
            <person name="Shirouzu T."/>
            <person name="Yoshinaga Y."/>
            <person name="Martin F.M."/>
            <person name="Grigoriev I.V."/>
            <person name="Hibbett D.S."/>
        </authorList>
    </citation>
    <scope>NUCLEOTIDE SEQUENCE [LARGE SCALE GENOMIC DNA]</scope>
    <source>
        <strain evidence="5">CBS 109695</strain>
    </source>
</reference>
<dbReference type="PROSITE" id="PS50294">
    <property type="entry name" value="WD_REPEATS_REGION"/>
    <property type="match status" value="9"/>
</dbReference>
<dbReference type="InterPro" id="IPR015943">
    <property type="entry name" value="WD40/YVTN_repeat-like_dom_sf"/>
</dbReference>
<feature type="repeat" description="WD" evidence="3">
    <location>
        <begin position="901"/>
        <end position="942"/>
    </location>
</feature>
<feature type="repeat" description="WD" evidence="3">
    <location>
        <begin position="774"/>
        <end position="815"/>
    </location>
</feature>
<evidence type="ECO:0000259" key="4">
    <source>
        <dbReference type="PROSITE" id="PS50837"/>
    </source>
</evidence>
<feature type="repeat" description="WD" evidence="3">
    <location>
        <begin position="602"/>
        <end position="643"/>
    </location>
</feature>
<dbReference type="InterPro" id="IPR007111">
    <property type="entry name" value="NACHT_NTPase"/>
</dbReference>
<dbReference type="InterPro" id="IPR027417">
    <property type="entry name" value="P-loop_NTPase"/>
</dbReference>
<accession>A0A165X1A6</accession>
<dbReference type="InterPro" id="IPR056884">
    <property type="entry name" value="NPHP3-like_N"/>
</dbReference>
<dbReference type="Pfam" id="PF24883">
    <property type="entry name" value="NPHP3_N"/>
    <property type="match status" value="1"/>
</dbReference>
<dbReference type="Gene3D" id="3.40.50.300">
    <property type="entry name" value="P-loop containing nucleotide triphosphate hydrolases"/>
    <property type="match status" value="1"/>
</dbReference>
<dbReference type="PRINTS" id="PR00320">
    <property type="entry name" value="GPROTEINBRPT"/>
</dbReference>
<dbReference type="SUPFAM" id="SSF50978">
    <property type="entry name" value="WD40 repeat-like"/>
    <property type="match status" value="2"/>
</dbReference>
<proteinExistence type="predicted"/>
<feature type="repeat" description="WD" evidence="3">
    <location>
        <begin position="816"/>
        <end position="848"/>
    </location>
</feature>
<dbReference type="Pfam" id="PF00400">
    <property type="entry name" value="WD40"/>
    <property type="match status" value="4"/>
</dbReference>
<dbReference type="CDD" id="cd00200">
    <property type="entry name" value="WD40"/>
    <property type="match status" value="1"/>
</dbReference>
<dbReference type="GO" id="GO:1990234">
    <property type="term" value="C:transferase complex"/>
    <property type="evidence" value="ECO:0007669"/>
    <property type="project" value="UniProtKB-ARBA"/>
</dbReference>
<dbReference type="InterPro" id="IPR036322">
    <property type="entry name" value="WD40_repeat_dom_sf"/>
</dbReference>
<dbReference type="SUPFAM" id="SSF52540">
    <property type="entry name" value="P-loop containing nucleoside triphosphate hydrolases"/>
    <property type="match status" value="1"/>
</dbReference>
<dbReference type="PANTHER" id="PTHR22847:SF637">
    <property type="entry name" value="WD REPEAT DOMAIN 5B"/>
    <property type="match status" value="1"/>
</dbReference>
<sequence length="1009" mass="111215">MDAYDRAECLPGTRTEIIESVLAWALDPIGAQNVLWLHGVAGAGKSTLCTTIVNCLRDRHRLGAFVFFDRSDTERSNPKTVIRTLAFQLGVFNQAIGASIAAAIDAFPSIYQSPLTVQFQKLLLQPLLLNQNNTAPIILVIDSLDECSTPNKRETLLEILAEKSSQLPPSLRIAVFSRSEHDIRCAFEERDHVTERRLDISTTANALDISSYLGYRMKRLRSKTRGLKVPQNWPTEEDITGLTERASGLFVWAATAWKFIDGYDPLKRMDIILRGHSGSDAEGALDALYRTALESAGSWDDHDFTTDFTAIIGVVLVARRPLSCQTIDRLLSLPEERSCTYAISHLGCVLQQDPTVRLLHPSFGDFLSSRARCSRDVWHFDTSKHNHGLALHCMQLLDGTLCRNMCNLSLSTDPWTATLSDDVVYASMYWIDHICAVEQDTPPIVAAMDSFLQQHLMHWLEAMSVMRRFRETIAQLDTLSLWLTNTDEAPPHLLELLLEAHRFAQTFAATISDHPLLIYASALPFTPTNSVLYKRYQDHAMPRVAGGFQETWSPLLSALSDHLGSVNAAYFSPDDSQIVSCSTDSTVRIWDAKSGAQNVLPLRGHNNWVWTTAWSPSGEYIVSGSTDMTIRLWNAKTGAEALPPLRGHEGWIWKTVFSPDGTRIISCSTDETVRVWDAKTGVEVLPALRGHEGQIYSVAISPDGTRIASGSTDETIRLWNAHTGDAILPAIHGHEHWVQAVAFSGDGRRLVSGSDDCTVRVWDVETTAEALPPLRGHTDGVKSAAFSPDGKHIVSGSKDRTIKIWCAETGAEIQQFPALASWVMSVAYSSDSTRIISACKDGTVRVWDASFAPDRRAKSGHADAVRTVAWSPDGKRVVSGSYDQTVRVWDAETGEQSLPAMTGHEGSVWDISFTSDGHKIVSGAQGEVMLLWDAQSGDVLLGHRFRSDSESLSGPIVLNEARWIVDRRTDRLISKLPSAIDVLSSASTGRSLAIGTQCGLVVIVHFPPI</sequence>
<dbReference type="Gene3D" id="2.130.10.10">
    <property type="entry name" value="YVTN repeat-like/Quinoprotein amine dehydrogenase"/>
    <property type="match status" value="4"/>
</dbReference>
<feature type="repeat" description="WD" evidence="3">
    <location>
        <begin position="559"/>
        <end position="600"/>
    </location>
</feature>
<dbReference type="EMBL" id="KV417731">
    <property type="protein sequence ID" value="KZP08098.1"/>
    <property type="molecule type" value="Genomic_DNA"/>
</dbReference>
<dbReference type="PANTHER" id="PTHR22847">
    <property type="entry name" value="WD40 REPEAT PROTEIN"/>
    <property type="match status" value="1"/>
</dbReference>
<gene>
    <name evidence="5" type="ORF">FIBSPDRAFT_840611</name>
</gene>
<name>A0A165X1A6_9AGAM</name>
<dbReference type="OrthoDB" id="538223at2759"/>
<feature type="repeat" description="WD" evidence="3">
    <location>
        <begin position="731"/>
        <end position="772"/>
    </location>
</feature>
<dbReference type="STRING" id="436010.A0A165X1A6"/>
<dbReference type="InterPro" id="IPR020472">
    <property type="entry name" value="WD40_PAC1"/>
</dbReference>
<evidence type="ECO:0000256" key="1">
    <source>
        <dbReference type="ARBA" id="ARBA00022574"/>
    </source>
</evidence>
<keyword evidence="1 3" id="KW-0853">WD repeat</keyword>
<dbReference type="PROSITE" id="PS50082">
    <property type="entry name" value="WD_REPEATS_2"/>
    <property type="match status" value="9"/>
</dbReference>
<dbReference type="PROSITE" id="PS50837">
    <property type="entry name" value="NACHT"/>
    <property type="match status" value="1"/>
</dbReference>
<protein>
    <submittedName>
        <fullName evidence="5">WD40 repeat-like protein</fullName>
    </submittedName>
</protein>
<dbReference type="PROSITE" id="PS00678">
    <property type="entry name" value="WD_REPEATS_1"/>
    <property type="match status" value="6"/>
</dbReference>
<dbReference type="AlphaFoldDB" id="A0A165X1A6"/>
<evidence type="ECO:0000256" key="3">
    <source>
        <dbReference type="PROSITE-ProRule" id="PRU00221"/>
    </source>
</evidence>
<feature type="repeat" description="WD" evidence="3">
    <location>
        <begin position="688"/>
        <end position="729"/>
    </location>
</feature>
<evidence type="ECO:0000256" key="2">
    <source>
        <dbReference type="ARBA" id="ARBA00022737"/>
    </source>
</evidence>
<dbReference type="Pfam" id="PF25173">
    <property type="entry name" value="Beta-prop_WDR3_1st"/>
    <property type="match status" value="1"/>
</dbReference>
<feature type="repeat" description="WD" evidence="3">
    <location>
        <begin position="645"/>
        <end position="686"/>
    </location>
</feature>
<evidence type="ECO:0000313" key="5">
    <source>
        <dbReference type="EMBL" id="KZP08098.1"/>
    </source>
</evidence>
<feature type="domain" description="NACHT" evidence="4">
    <location>
        <begin position="33"/>
        <end position="179"/>
    </location>
</feature>
<dbReference type="InterPro" id="IPR001680">
    <property type="entry name" value="WD40_rpt"/>
</dbReference>
<dbReference type="SMART" id="SM00320">
    <property type="entry name" value="WD40"/>
    <property type="match status" value="9"/>
</dbReference>
<keyword evidence="2" id="KW-0677">Repeat</keyword>